<dbReference type="AlphaFoldDB" id="A0A1W1C2W1"/>
<proteinExistence type="predicted"/>
<evidence type="ECO:0000313" key="1">
    <source>
        <dbReference type="EMBL" id="SFV60057.1"/>
    </source>
</evidence>
<name>A0A1W1C2W1_9ZZZZ</name>
<sequence length="37" mass="4033">MRYFAPYNPVQVERVSSAGNTEVEGFTAAVAVPMPVF</sequence>
<protein>
    <submittedName>
        <fullName evidence="1">Uncharacterized protein</fullName>
    </submittedName>
</protein>
<accession>A0A1W1C2W1</accession>
<dbReference type="EMBL" id="FPHL01000021">
    <property type="protein sequence ID" value="SFV60057.1"/>
    <property type="molecule type" value="Genomic_DNA"/>
</dbReference>
<gene>
    <name evidence="1" type="ORF">MNB_SV-10-56</name>
</gene>
<organism evidence="1">
    <name type="scientific">hydrothermal vent metagenome</name>
    <dbReference type="NCBI Taxonomy" id="652676"/>
    <lineage>
        <taxon>unclassified sequences</taxon>
        <taxon>metagenomes</taxon>
        <taxon>ecological metagenomes</taxon>
    </lineage>
</organism>
<reference evidence="1" key="1">
    <citation type="submission" date="2016-10" db="EMBL/GenBank/DDBJ databases">
        <authorList>
            <person name="de Groot N.N."/>
        </authorList>
    </citation>
    <scope>NUCLEOTIDE SEQUENCE</scope>
</reference>